<evidence type="ECO:0000259" key="5">
    <source>
        <dbReference type="PROSITE" id="PS50112"/>
    </source>
</evidence>
<feature type="modified residue" description="4-aspartylphosphate" evidence="3">
    <location>
        <position position="61"/>
    </location>
</feature>
<dbReference type="InterPro" id="IPR000700">
    <property type="entry name" value="PAS-assoc_C"/>
</dbReference>
<dbReference type="Gene3D" id="3.30.70.270">
    <property type="match status" value="1"/>
</dbReference>
<dbReference type="EC" id="3.1.4.52" evidence="1"/>
<dbReference type="SUPFAM" id="SSF141868">
    <property type="entry name" value="EAL domain-like"/>
    <property type="match status" value="1"/>
</dbReference>
<feature type="domain" description="PAC" evidence="6">
    <location>
        <begin position="212"/>
        <end position="262"/>
    </location>
</feature>
<feature type="domain" description="PAS" evidence="5">
    <location>
        <begin position="259"/>
        <end position="333"/>
    </location>
</feature>
<dbReference type="Gene3D" id="3.40.50.2300">
    <property type="match status" value="2"/>
</dbReference>
<dbReference type="NCBIfam" id="TIGR00254">
    <property type="entry name" value="GGDEF"/>
    <property type="match status" value="1"/>
</dbReference>
<dbReference type="GO" id="GO:0000160">
    <property type="term" value="P:phosphorelay signal transduction system"/>
    <property type="evidence" value="ECO:0007669"/>
    <property type="project" value="InterPro"/>
</dbReference>
<feature type="domain" description="GGDEF" evidence="8">
    <location>
        <begin position="419"/>
        <end position="552"/>
    </location>
</feature>
<dbReference type="InterPro" id="IPR000160">
    <property type="entry name" value="GGDEF_dom"/>
</dbReference>
<dbReference type="SUPFAM" id="SSF55785">
    <property type="entry name" value="PYP-like sensor domain (PAS domain)"/>
    <property type="match status" value="2"/>
</dbReference>
<organism evidence="9 10">
    <name type="scientific">Aquimonas voraii</name>
    <dbReference type="NCBI Taxonomy" id="265719"/>
    <lineage>
        <taxon>Bacteria</taxon>
        <taxon>Pseudomonadati</taxon>
        <taxon>Pseudomonadota</taxon>
        <taxon>Gammaproteobacteria</taxon>
        <taxon>Lysobacterales</taxon>
        <taxon>Lysobacteraceae</taxon>
        <taxon>Aquimonas</taxon>
    </lineage>
</organism>
<dbReference type="InterPro" id="IPR035919">
    <property type="entry name" value="EAL_sf"/>
</dbReference>
<dbReference type="CDD" id="cd01948">
    <property type="entry name" value="EAL"/>
    <property type="match status" value="1"/>
</dbReference>
<dbReference type="RefSeq" id="WP_091243836.1">
    <property type="nucleotide sequence ID" value="NZ_FNAG01000009.1"/>
</dbReference>
<dbReference type="Pfam" id="PF00563">
    <property type="entry name" value="EAL"/>
    <property type="match status" value="1"/>
</dbReference>
<dbReference type="SMART" id="SM00091">
    <property type="entry name" value="PAS"/>
    <property type="match status" value="2"/>
</dbReference>
<proteinExistence type="predicted"/>
<dbReference type="PROSITE" id="PS50112">
    <property type="entry name" value="PAS"/>
    <property type="match status" value="2"/>
</dbReference>
<dbReference type="Proteomes" id="UP000199603">
    <property type="component" value="Unassembled WGS sequence"/>
</dbReference>
<dbReference type="PANTHER" id="PTHR44757:SF2">
    <property type="entry name" value="BIOFILM ARCHITECTURE MAINTENANCE PROTEIN MBAA"/>
    <property type="match status" value="1"/>
</dbReference>
<gene>
    <name evidence="9" type="ORF">SAMN04488509_10992</name>
</gene>
<dbReference type="InterPro" id="IPR052155">
    <property type="entry name" value="Biofilm_reg_signaling"/>
</dbReference>
<dbReference type="InterPro" id="IPR001789">
    <property type="entry name" value="Sig_transdc_resp-reg_receiver"/>
</dbReference>
<keyword evidence="10" id="KW-1185">Reference proteome</keyword>
<evidence type="ECO:0000259" key="7">
    <source>
        <dbReference type="PROSITE" id="PS50883"/>
    </source>
</evidence>
<dbReference type="CDD" id="cd00156">
    <property type="entry name" value="REC"/>
    <property type="match status" value="1"/>
</dbReference>
<dbReference type="PROSITE" id="PS50110">
    <property type="entry name" value="RESPONSE_REGULATORY"/>
    <property type="match status" value="2"/>
</dbReference>
<dbReference type="SMART" id="SM00448">
    <property type="entry name" value="REC"/>
    <property type="match status" value="2"/>
</dbReference>
<dbReference type="Gene3D" id="3.30.450.20">
    <property type="entry name" value="PAS domain"/>
    <property type="match status" value="2"/>
</dbReference>
<dbReference type="InterPro" id="IPR043128">
    <property type="entry name" value="Rev_trsase/Diguanyl_cyclase"/>
</dbReference>
<protein>
    <recommendedName>
        <fullName evidence="1">cyclic-guanylate-specific phosphodiesterase</fullName>
        <ecNumber evidence="1">3.1.4.52</ecNumber>
    </recommendedName>
</protein>
<dbReference type="PROSITE" id="PS50883">
    <property type="entry name" value="EAL"/>
    <property type="match status" value="1"/>
</dbReference>
<dbReference type="CDD" id="cd00130">
    <property type="entry name" value="PAS"/>
    <property type="match status" value="2"/>
</dbReference>
<evidence type="ECO:0000256" key="2">
    <source>
        <dbReference type="ARBA" id="ARBA00022636"/>
    </source>
</evidence>
<dbReference type="InterPro" id="IPR001633">
    <property type="entry name" value="EAL_dom"/>
</dbReference>
<evidence type="ECO:0000313" key="9">
    <source>
        <dbReference type="EMBL" id="SDD88010.1"/>
    </source>
</evidence>
<sequence>MVREVPRIRVLLIDDDEDDVYLARAMFDEVVDFRAEVVAAGSLEQGFRLLGESRFDICLVDYRIGPDSGIAFIEQVARSDSRVPVILLTGQGSREVDLRAMEAGAADYLVKGGLDAERLGRTVRYALDRAEDVRLIEASEARYRLLFESNPMPMWVCDNETLAFLAVNQATVDHYGYSREEFARMDSTHLRPAEDVPAFLAGVRASLPGPYRRGPVRHIRRDGSIIWVEITAHDIRFEDRPARLVLINDVTAKRAAEAEARLLARAFESSKSGMLIADARAPDLPTVYVNPAFVRMTGYEAADILGRNCRFMQGEDRDQEALRTVRETLVKQGECEVVLRNYRRDGSLFWNQLTLAPVRDADGQVTHYIGVSTDLTDRRRHEAELAYLARHDQVTGLPRFIDPEDALRPLFEEAAAADEQVALWCIDIDRFQSVNESVGYRGGDEVLRLLASRIRYVTGAAGKLWRLTSDEFVLALRFRRGECEPLAIAEQIRETLEVPVPVAGSQLFLSGTIGVAVHPDNARDPVELFQCSESAMYRSKRGGRNSVLASSASHAEELRERLALGSRLKSAILANEFLLYFQPQVNGSDGRITGMEALVRWRTVDRGLIEPLRFIQVAEELGSIVDLGRWVLHEACQQGRRWLDMGHTELRIGVNVSALQLHRISFVDEVREALERSGLPAHMLELETTESAIVENLARSLDVLSKLKALGVQLALDDFGLGYSCLSQLKRFPVDRLKIDQSFVRDVALAGSEAAIARAITAMGHELHLKVIAEGVETEAQFGYLLRNHCDEFQGFLFSPPLPVDEATALLAKRYVAPMVMSLARPERGLLLVDDEENVLRALVRVLRRDGYVIHTATNATEGFELLAKNRVQVIVSDQRMPGISGTQFLSRVKEMYPDTMRIVLSGYTDLATLTDAINRGAIYKFLTKPWDDEDLREQVRDAYRQYDERAARESTS</sequence>
<dbReference type="InterPro" id="IPR011006">
    <property type="entry name" value="CheY-like_superfamily"/>
</dbReference>
<dbReference type="Pfam" id="PF13426">
    <property type="entry name" value="PAS_9"/>
    <property type="match status" value="1"/>
</dbReference>
<dbReference type="OrthoDB" id="197861at2"/>
<dbReference type="EMBL" id="FNAG01000009">
    <property type="protein sequence ID" value="SDD88010.1"/>
    <property type="molecule type" value="Genomic_DNA"/>
</dbReference>
<dbReference type="InterPro" id="IPR013655">
    <property type="entry name" value="PAS_fold_3"/>
</dbReference>
<dbReference type="SUPFAM" id="SSF52172">
    <property type="entry name" value="CheY-like"/>
    <property type="match status" value="2"/>
</dbReference>
<dbReference type="SMART" id="SM00086">
    <property type="entry name" value="PAC"/>
    <property type="match status" value="2"/>
</dbReference>
<dbReference type="Pfam" id="PF00072">
    <property type="entry name" value="Response_reg"/>
    <property type="match status" value="2"/>
</dbReference>
<evidence type="ECO:0000259" key="4">
    <source>
        <dbReference type="PROSITE" id="PS50110"/>
    </source>
</evidence>
<dbReference type="CDD" id="cd01949">
    <property type="entry name" value="GGDEF"/>
    <property type="match status" value="1"/>
</dbReference>
<feature type="domain" description="EAL" evidence="7">
    <location>
        <begin position="561"/>
        <end position="815"/>
    </location>
</feature>
<dbReference type="STRING" id="265719.SAMN04488509_10992"/>
<feature type="domain" description="Response regulatory" evidence="4">
    <location>
        <begin position="9"/>
        <end position="126"/>
    </location>
</feature>
<feature type="domain" description="PAC" evidence="6">
    <location>
        <begin position="333"/>
        <end position="387"/>
    </location>
</feature>
<dbReference type="Pfam" id="PF08447">
    <property type="entry name" value="PAS_3"/>
    <property type="match status" value="1"/>
</dbReference>
<dbReference type="PROSITE" id="PS50887">
    <property type="entry name" value="GGDEF"/>
    <property type="match status" value="1"/>
</dbReference>
<dbReference type="AlphaFoldDB" id="A0A1G6YCE6"/>
<evidence type="ECO:0000259" key="8">
    <source>
        <dbReference type="PROSITE" id="PS50887"/>
    </source>
</evidence>
<dbReference type="SMART" id="SM00267">
    <property type="entry name" value="GGDEF"/>
    <property type="match status" value="1"/>
</dbReference>
<dbReference type="InterPro" id="IPR001610">
    <property type="entry name" value="PAC"/>
</dbReference>
<accession>A0A1G6YCE6</accession>
<feature type="domain" description="PAS" evidence="5">
    <location>
        <begin position="139"/>
        <end position="182"/>
    </location>
</feature>
<keyword evidence="2" id="KW-0973">c-di-GMP</keyword>
<reference evidence="9 10" key="1">
    <citation type="submission" date="2016-10" db="EMBL/GenBank/DDBJ databases">
        <authorList>
            <person name="de Groot N.N."/>
        </authorList>
    </citation>
    <scope>NUCLEOTIDE SEQUENCE [LARGE SCALE GENOMIC DNA]</scope>
    <source>
        <strain evidence="9 10">DSM 16957</strain>
    </source>
</reference>
<dbReference type="FunFam" id="3.20.20.450:FF:000001">
    <property type="entry name" value="Cyclic di-GMP phosphodiesterase yahA"/>
    <property type="match status" value="1"/>
</dbReference>
<dbReference type="Pfam" id="PF00990">
    <property type="entry name" value="GGDEF"/>
    <property type="match status" value="1"/>
</dbReference>
<keyword evidence="3" id="KW-0597">Phosphoprotein</keyword>
<evidence type="ECO:0000256" key="3">
    <source>
        <dbReference type="PROSITE-ProRule" id="PRU00169"/>
    </source>
</evidence>
<name>A0A1G6YCE6_9GAMM</name>
<feature type="modified residue" description="4-aspartylphosphate" evidence="3">
    <location>
        <position position="878"/>
    </location>
</feature>
<dbReference type="InterPro" id="IPR000014">
    <property type="entry name" value="PAS"/>
</dbReference>
<evidence type="ECO:0000256" key="1">
    <source>
        <dbReference type="ARBA" id="ARBA00012282"/>
    </source>
</evidence>
<feature type="domain" description="Response regulatory" evidence="4">
    <location>
        <begin position="829"/>
        <end position="944"/>
    </location>
</feature>
<dbReference type="GO" id="GO:0071111">
    <property type="term" value="F:cyclic-guanylate-specific phosphodiesterase activity"/>
    <property type="evidence" value="ECO:0007669"/>
    <property type="project" value="UniProtKB-EC"/>
</dbReference>
<dbReference type="InterPro" id="IPR029787">
    <property type="entry name" value="Nucleotide_cyclase"/>
</dbReference>
<dbReference type="PANTHER" id="PTHR44757">
    <property type="entry name" value="DIGUANYLATE CYCLASE DGCP"/>
    <property type="match status" value="1"/>
</dbReference>
<dbReference type="NCBIfam" id="TIGR00229">
    <property type="entry name" value="sensory_box"/>
    <property type="match status" value="2"/>
</dbReference>
<evidence type="ECO:0000259" key="6">
    <source>
        <dbReference type="PROSITE" id="PS50113"/>
    </source>
</evidence>
<dbReference type="CDD" id="cd17569">
    <property type="entry name" value="REC_HupR-like"/>
    <property type="match status" value="1"/>
</dbReference>
<dbReference type="Gene3D" id="3.20.20.450">
    <property type="entry name" value="EAL domain"/>
    <property type="match status" value="1"/>
</dbReference>
<dbReference type="SUPFAM" id="SSF55073">
    <property type="entry name" value="Nucleotide cyclase"/>
    <property type="match status" value="1"/>
</dbReference>
<dbReference type="PROSITE" id="PS50113">
    <property type="entry name" value="PAC"/>
    <property type="match status" value="2"/>
</dbReference>
<dbReference type="InterPro" id="IPR035965">
    <property type="entry name" value="PAS-like_dom_sf"/>
</dbReference>
<evidence type="ECO:0000313" key="10">
    <source>
        <dbReference type="Proteomes" id="UP000199603"/>
    </source>
</evidence>
<dbReference type="SMART" id="SM00052">
    <property type="entry name" value="EAL"/>
    <property type="match status" value="1"/>
</dbReference>